<comment type="caution">
    <text evidence="1">The sequence shown here is derived from an EMBL/GenBank/DDBJ whole genome shotgun (WGS) entry which is preliminary data.</text>
</comment>
<evidence type="ECO:0000313" key="1">
    <source>
        <dbReference type="EMBL" id="KAG7482436.1"/>
    </source>
</evidence>
<keyword evidence="2" id="KW-1185">Reference proteome</keyword>
<dbReference type="EMBL" id="JAGKHQ010000019">
    <property type="protein sequence ID" value="KAG7482436.1"/>
    <property type="molecule type" value="Genomic_DNA"/>
</dbReference>
<sequence length="155" mass="17574">MWLTSGSAYSVREGVFVTARHMVTHLLHSSGSSQMTRHYQQGPRPKEPSSICLNTDTALPELPPVIQRHYCANKHWPIHLWVTCRSTRAILKQAVAALVISHNIQYVAFKTVTANTNTNTQQTHKARTMYPPTEFKSIQIIRVLEKPTNSSIVFH</sequence>
<reference evidence="1 2" key="1">
    <citation type="journal article" date="2021" name="Sci. Rep.">
        <title>Chromosome anchoring in Senegalese sole (Solea senegalensis) reveals sex-associated markers and genome rearrangements in flatfish.</title>
        <authorList>
            <person name="Guerrero-Cozar I."/>
            <person name="Gomez-Garrido J."/>
            <person name="Berbel C."/>
            <person name="Martinez-Blanch J.F."/>
            <person name="Alioto T."/>
            <person name="Claros M.G."/>
            <person name="Gagnaire P.A."/>
            <person name="Manchado M."/>
        </authorList>
    </citation>
    <scope>NUCLEOTIDE SEQUENCE [LARGE SCALE GENOMIC DNA]</scope>
    <source>
        <strain evidence="1">Sse05_10M</strain>
    </source>
</reference>
<proteinExistence type="predicted"/>
<dbReference type="AlphaFoldDB" id="A0AAV6Q226"/>
<gene>
    <name evidence="1" type="ORF">JOB18_021151</name>
</gene>
<evidence type="ECO:0000313" key="2">
    <source>
        <dbReference type="Proteomes" id="UP000693946"/>
    </source>
</evidence>
<name>A0AAV6Q226_SOLSE</name>
<protein>
    <submittedName>
        <fullName evidence="1">Uncharacterized protein</fullName>
    </submittedName>
</protein>
<dbReference type="Proteomes" id="UP000693946">
    <property type="component" value="Linkage Group LG7"/>
</dbReference>
<organism evidence="1 2">
    <name type="scientific">Solea senegalensis</name>
    <name type="common">Senegalese sole</name>
    <dbReference type="NCBI Taxonomy" id="28829"/>
    <lineage>
        <taxon>Eukaryota</taxon>
        <taxon>Metazoa</taxon>
        <taxon>Chordata</taxon>
        <taxon>Craniata</taxon>
        <taxon>Vertebrata</taxon>
        <taxon>Euteleostomi</taxon>
        <taxon>Actinopterygii</taxon>
        <taxon>Neopterygii</taxon>
        <taxon>Teleostei</taxon>
        <taxon>Neoteleostei</taxon>
        <taxon>Acanthomorphata</taxon>
        <taxon>Carangaria</taxon>
        <taxon>Pleuronectiformes</taxon>
        <taxon>Pleuronectoidei</taxon>
        <taxon>Soleidae</taxon>
        <taxon>Solea</taxon>
    </lineage>
</organism>
<accession>A0AAV6Q226</accession>